<dbReference type="InterPro" id="IPR050109">
    <property type="entry name" value="HTH-type_TetR-like_transc_reg"/>
</dbReference>
<evidence type="ECO:0000256" key="2">
    <source>
        <dbReference type="ARBA" id="ARBA00023015"/>
    </source>
</evidence>
<protein>
    <submittedName>
        <fullName evidence="7">HTH-type transcriptional regulator BetI</fullName>
    </submittedName>
</protein>
<dbReference type="PRINTS" id="PR00455">
    <property type="entry name" value="HTHTETR"/>
</dbReference>
<dbReference type="Proteomes" id="UP000276888">
    <property type="component" value="Chromosome"/>
</dbReference>
<evidence type="ECO:0000259" key="6">
    <source>
        <dbReference type="PROSITE" id="PS50977"/>
    </source>
</evidence>
<proteinExistence type="predicted"/>
<dbReference type="InterPro" id="IPR001647">
    <property type="entry name" value="HTH_TetR"/>
</dbReference>
<dbReference type="PROSITE" id="PS50977">
    <property type="entry name" value="HTH_TETR_2"/>
    <property type="match status" value="1"/>
</dbReference>
<dbReference type="KEGG" id="mlv:CVS47_02143"/>
<dbReference type="EMBL" id="CP031423">
    <property type="protein sequence ID" value="AZS37506.1"/>
    <property type="molecule type" value="Genomic_DNA"/>
</dbReference>
<evidence type="ECO:0000256" key="5">
    <source>
        <dbReference type="PROSITE-ProRule" id="PRU00335"/>
    </source>
</evidence>
<dbReference type="GO" id="GO:0003700">
    <property type="term" value="F:DNA-binding transcription factor activity"/>
    <property type="evidence" value="ECO:0007669"/>
    <property type="project" value="TreeGrafter"/>
</dbReference>
<dbReference type="Gene3D" id="1.10.357.10">
    <property type="entry name" value="Tetracycline Repressor, domain 2"/>
    <property type="match status" value="1"/>
</dbReference>
<organism evidence="7 8">
    <name type="scientific">Microbacterium lemovicicum</name>
    <dbReference type="NCBI Taxonomy" id="1072463"/>
    <lineage>
        <taxon>Bacteria</taxon>
        <taxon>Bacillati</taxon>
        <taxon>Actinomycetota</taxon>
        <taxon>Actinomycetes</taxon>
        <taxon>Micrococcales</taxon>
        <taxon>Microbacteriaceae</taxon>
        <taxon>Microbacterium</taxon>
    </lineage>
</organism>
<keyword evidence="2" id="KW-0805">Transcription regulation</keyword>
<dbReference type="Pfam" id="PF13977">
    <property type="entry name" value="TetR_C_6"/>
    <property type="match status" value="1"/>
</dbReference>
<gene>
    <name evidence="7" type="primary">betI_3</name>
    <name evidence="7" type="ORF">CVS47_02143</name>
</gene>
<evidence type="ECO:0000313" key="8">
    <source>
        <dbReference type="Proteomes" id="UP000276888"/>
    </source>
</evidence>
<evidence type="ECO:0000256" key="1">
    <source>
        <dbReference type="ARBA" id="ARBA00022491"/>
    </source>
</evidence>
<name>A0A3S9WBV7_9MICO</name>
<dbReference type="PANTHER" id="PTHR30055:SF234">
    <property type="entry name" value="HTH-TYPE TRANSCRIPTIONAL REGULATOR BETI"/>
    <property type="match status" value="1"/>
</dbReference>
<feature type="DNA-binding region" description="H-T-H motif" evidence="5">
    <location>
        <begin position="31"/>
        <end position="50"/>
    </location>
</feature>
<feature type="domain" description="HTH tetR-type" evidence="6">
    <location>
        <begin position="8"/>
        <end position="68"/>
    </location>
</feature>
<dbReference type="GO" id="GO:0000976">
    <property type="term" value="F:transcription cis-regulatory region binding"/>
    <property type="evidence" value="ECO:0007669"/>
    <property type="project" value="TreeGrafter"/>
</dbReference>
<accession>A0A3S9WBV7</accession>
<dbReference type="SUPFAM" id="SSF46689">
    <property type="entry name" value="Homeodomain-like"/>
    <property type="match status" value="1"/>
</dbReference>
<keyword evidence="4" id="KW-0804">Transcription</keyword>
<dbReference type="InterPro" id="IPR009057">
    <property type="entry name" value="Homeodomain-like_sf"/>
</dbReference>
<dbReference type="SUPFAM" id="SSF48498">
    <property type="entry name" value="Tetracyclin repressor-like, C-terminal domain"/>
    <property type="match status" value="1"/>
</dbReference>
<dbReference type="AlphaFoldDB" id="A0A3S9WBV7"/>
<keyword evidence="8" id="KW-1185">Reference proteome</keyword>
<evidence type="ECO:0000256" key="3">
    <source>
        <dbReference type="ARBA" id="ARBA00023125"/>
    </source>
</evidence>
<dbReference type="Pfam" id="PF00440">
    <property type="entry name" value="TetR_N"/>
    <property type="match status" value="1"/>
</dbReference>
<dbReference type="InterPro" id="IPR036271">
    <property type="entry name" value="Tet_transcr_reg_TetR-rel_C_sf"/>
</dbReference>
<dbReference type="PANTHER" id="PTHR30055">
    <property type="entry name" value="HTH-TYPE TRANSCRIPTIONAL REGULATOR RUTR"/>
    <property type="match status" value="1"/>
</dbReference>
<evidence type="ECO:0000313" key="7">
    <source>
        <dbReference type="EMBL" id="AZS37506.1"/>
    </source>
</evidence>
<reference evidence="7 8" key="1">
    <citation type="submission" date="2018-08" db="EMBL/GenBank/DDBJ databases">
        <title>Microbacterium lemovicicum sp. nov., a bacterium isolated from a natural uranium-rich soil.</title>
        <authorList>
            <person name="ORTET P."/>
        </authorList>
    </citation>
    <scope>NUCLEOTIDE SEQUENCE [LARGE SCALE GENOMIC DNA]</scope>
    <source>
        <strain evidence="7 8">Viu22</strain>
    </source>
</reference>
<keyword evidence="3 5" id="KW-0238">DNA-binding</keyword>
<keyword evidence="1" id="KW-0678">Repressor</keyword>
<evidence type="ECO:0000256" key="4">
    <source>
        <dbReference type="ARBA" id="ARBA00023163"/>
    </source>
</evidence>
<sequence>MGRRDMSEQRKPQIIAAAKRAISQYGIDGATQERIAEEAGMTRAHIRHYLGNRDELLDAVWEATVGDYVREVEQVTAVTGSPSTVGESFEKLLALSFVYEEDDAVILAFLHESREDERVRARTHATYAHVEERIAHLLRTAGPALSDADIATRAHALMAMSMGALMLDLLNPRAPRAERLIETAASFAPAVVRQD</sequence>
<dbReference type="InterPro" id="IPR039538">
    <property type="entry name" value="BetI_C"/>
</dbReference>